<comment type="pathway">
    <text evidence="3 13">Pyrimidine metabolism; UMP biosynthesis via de novo pathway; orotate from (S)-dihydroorotate (quinone route): step 1/1.</text>
</comment>
<evidence type="ECO:0000256" key="5">
    <source>
        <dbReference type="ARBA" id="ARBA00011245"/>
    </source>
</evidence>
<keyword evidence="11 13" id="KW-0472">Membrane</keyword>
<dbReference type="NCBIfam" id="NF003646">
    <property type="entry name" value="PRK05286.1-4"/>
    <property type="match status" value="1"/>
</dbReference>
<comment type="caution">
    <text evidence="13">Lacks conserved residue(s) required for the propagation of feature annotation.</text>
</comment>
<dbReference type="GO" id="GO:0006207">
    <property type="term" value="P:'de novo' pyrimidine nucleobase biosynthetic process"/>
    <property type="evidence" value="ECO:0007669"/>
    <property type="project" value="UniProtKB-UniRule"/>
</dbReference>
<dbReference type="InterPro" id="IPR001295">
    <property type="entry name" value="Dihydroorotate_DH_CS"/>
</dbReference>
<sequence>MEKLMYALVRPVLFSMDPENAHEFTMKSLKVAGATGLSRLNPKVPDSPRRVMGITFPNPVGLAAGLDKNGSAIDGIASLGFGFIELGTVTPRPQPGNPKPRMWRIPEAEAIINRMGFNNAGVDELVKNVKASRYFRKKEGVLGLNIGKNADTPIDRAVDDYLICLEKVYPVADYIAINISSPNTKDLRQLQGESELDNLLSQIKDAQKRLADTHSCYVPLALKIAPDLDNEQIKNIAATLLRYEIDGVIATNTTLQRELIKNLPHAEEAGGLSGAPVRDLSTHVIRLLKSELGDTIPIIGVGGIMNSMDAREKMDAGASLVQLLTGMVYRGPALVRECVKALD</sequence>
<dbReference type="GO" id="GO:0005737">
    <property type="term" value="C:cytoplasm"/>
    <property type="evidence" value="ECO:0007669"/>
    <property type="project" value="InterPro"/>
</dbReference>
<dbReference type="InterPro" id="IPR005719">
    <property type="entry name" value="Dihydroorotate_DH_2"/>
</dbReference>
<evidence type="ECO:0000256" key="2">
    <source>
        <dbReference type="ARBA" id="ARBA00004202"/>
    </source>
</evidence>
<dbReference type="GO" id="GO:0005886">
    <property type="term" value="C:plasma membrane"/>
    <property type="evidence" value="ECO:0007669"/>
    <property type="project" value="UniProtKB-SubCell"/>
</dbReference>
<name>A0A9E9P4H8_9BURK</name>
<dbReference type="PROSITE" id="PS00912">
    <property type="entry name" value="DHODEHASE_2"/>
    <property type="match status" value="1"/>
</dbReference>
<dbReference type="PANTHER" id="PTHR48109:SF4">
    <property type="entry name" value="DIHYDROOROTATE DEHYDROGENASE (QUINONE), MITOCHONDRIAL"/>
    <property type="match status" value="1"/>
</dbReference>
<keyword evidence="6 13" id="KW-1003">Cell membrane</keyword>
<evidence type="ECO:0000259" key="14">
    <source>
        <dbReference type="Pfam" id="PF01180"/>
    </source>
</evidence>
<evidence type="ECO:0000256" key="12">
    <source>
        <dbReference type="ARBA" id="ARBA00048639"/>
    </source>
</evidence>
<evidence type="ECO:0000256" key="10">
    <source>
        <dbReference type="ARBA" id="ARBA00023002"/>
    </source>
</evidence>
<comment type="subcellular location">
    <subcellularLocation>
        <location evidence="2 13">Cell membrane</location>
        <topology evidence="2 13">Peripheral membrane protein</topology>
    </subcellularLocation>
</comment>
<keyword evidence="16" id="KW-1185">Reference proteome</keyword>
<dbReference type="NCBIfam" id="NF003652">
    <property type="entry name" value="PRK05286.2-5"/>
    <property type="match status" value="1"/>
</dbReference>
<dbReference type="GO" id="GO:0044205">
    <property type="term" value="P:'de novo' UMP biosynthetic process"/>
    <property type="evidence" value="ECO:0007669"/>
    <property type="project" value="UniProtKB-UniRule"/>
</dbReference>
<dbReference type="EC" id="1.3.5.2" evidence="13"/>
<feature type="binding site" evidence="13">
    <location>
        <position position="88"/>
    </location>
    <ligand>
        <name>FMN</name>
        <dbReference type="ChEBI" id="CHEBI:58210"/>
    </ligand>
</feature>
<evidence type="ECO:0000256" key="3">
    <source>
        <dbReference type="ARBA" id="ARBA00005161"/>
    </source>
</evidence>
<evidence type="ECO:0000256" key="11">
    <source>
        <dbReference type="ARBA" id="ARBA00023136"/>
    </source>
</evidence>
<proteinExistence type="inferred from homology"/>
<evidence type="ECO:0000256" key="4">
    <source>
        <dbReference type="ARBA" id="ARBA00005359"/>
    </source>
</evidence>
<evidence type="ECO:0000256" key="1">
    <source>
        <dbReference type="ARBA" id="ARBA00003125"/>
    </source>
</evidence>
<feature type="binding site" evidence="13">
    <location>
        <position position="68"/>
    </location>
    <ligand>
        <name>substrate</name>
    </ligand>
</feature>
<dbReference type="AlphaFoldDB" id="A0A9E9P4H8"/>
<feature type="binding site" evidence="13">
    <location>
        <position position="251"/>
    </location>
    <ligand>
        <name>FMN</name>
        <dbReference type="ChEBI" id="CHEBI:58210"/>
    </ligand>
</feature>
<dbReference type="NCBIfam" id="NF003644">
    <property type="entry name" value="PRK05286.1-1"/>
    <property type="match status" value="1"/>
</dbReference>
<dbReference type="HAMAP" id="MF_00225">
    <property type="entry name" value="DHO_dh_type2"/>
    <property type="match status" value="1"/>
</dbReference>
<evidence type="ECO:0000313" key="16">
    <source>
        <dbReference type="Proteomes" id="UP001156215"/>
    </source>
</evidence>
<dbReference type="Pfam" id="PF01180">
    <property type="entry name" value="DHO_dh"/>
    <property type="match status" value="1"/>
</dbReference>
<dbReference type="CDD" id="cd04738">
    <property type="entry name" value="DHOD_2_like"/>
    <property type="match status" value="1"/>
</dbReference>
<dbReference type="InterPro" id="IPR013785">
    <property type="entry name" value="Aldolase_TIM"/>
</dbReference>
<dbReference type="KEGG" id="ovb:NB640_04770"/>
<comment type="subunit">
    <text evidence="5 13">Monomer.</text>
</comment>
<organism evidence="15 16">
    <name type="scientific">Oxalobacter vibrioformis</name>
    <dbReference type="NCBI Taxonomy" id="933080"/>
    <lineage>
        <taxon>Bacteria</taxon>
        <taxon>Pseudomonadati</taxon>
        <taxon>Pseudomonadota</taxon>
        <taxon>Betaproteobacteria</taxon>
        <taxon>Burkholderiales</taxon>
        <taxon>Oxalobacteraceae</taxon>
        <taxon>Oxalobacter</taxon>
    </lineage>
</organism>
<feature type="binding site" evidence="13">
    <location>
        <position position="178"/>
    </location>
    <ligand>
        <name>substrate</name>
    </ligand>
</feature>
<feature type="active site" description="Nucleophile" evidence="13">
    <location>
        <position position="181"/>
    </location>
</feature>
<evidence type="ECO:0000256" key="9">
    <source>
        <dbReference type="ARBA" id="ARBA00022975"/>
    </source>
</evidence>
<feature type="binding site" evidence="13">
    <location>
        <position position="178"/>
    </location>
    <ligand>
        <name>FMN</name>
        <dbReference type="ChEBI" id="CHEBI:58210"/>
    </ligand>
</feature>
<dbReference type="GO" id="GO:0106430">
    <property type="term" value="F:dihydroorotate dehydrogenase (quinone) activity"/>
    <property type="evidence" value="ECO:0007669"/>
    <property type="project" value="UniProtKB-EC"/>
</dbReference>
<feature type="binding site" evidence="13">
    <location>
        <position position="145"/>
    </location>
    <ligand>
        <name>FMN</name>
        <dbReference type="ChEBI" id="CHEBI:58210"/>
    </ligand>
</feature>
<comment type="catalytic activity">
    <reaction evidence="12 13">
        <text>(S)-dihydroorotate + a quinone = orotate + a quinol</text>
        <dbReference type="Rhea" id="RHEA:30187"/>
        <dbReference type="ChEBI" id="CHEBI:24646"/>
        <dbReference type="ChEBI" id="CHEBI:30839"/>
        <dbReference type="ChEBI" id="CHEBI:30864"/>
        <dbReference type="ChEBI" id="CHEBI:132124"/>
        <dbReference type="EC" id="1.3.5.2"/>
    </reaction>
</comment>
<feature type="binding site" evidence="13">
    <location>
        <begin position="113"/>
        <end position="117"/>
    </location>
    <ligand>
        <name>substrate</name>
    </ligand>
</feature>
<accession>A0A9E9P4H8</accession>
<dbReference type="Proteomes" id="UP001156215">
    <property type="component" value="Chromosome"/>
</dbReference>
<gene>
    <name evidence="13" type="primary">pyrD</name>
    <name evidence="15" type="ORF">NB640_04770</name>
</gene>
<feature type="binding site" evidence="13">
    <location>
        <position position="274"/>
    </location>
    <ligand>
        <name>FMN</name>
        <dbReference type="ChEBI" id="CHEBI:58210"/>
    </ligand>
</feature>
<evidence type="ECO:0000256" key="6">
    <source>
        <dbReference type="ARBA" id="ARBA00022475"/>
    </source>
</evidence>
<feature type="binding site" evidence="13">
    <location>
        <begin position="64"/>
        <end position="68"/>
    </location>
    <ligand>
        <name>FMN</name>
        <dbReference type="ChEBI" id="CHEBI:58210"/>
    </ligand>
</feature>
<dbReference type="Gene3D" id="3.20.20.70">
    <property type="entry name" value="Aldolase class I"/>
    <property type="match status" value="1"/>
</dbReference>
<feature type="binding site" evidence="13">
    <location>
        <position position="223"/>
    </location>
    <ligand>
        <name>FMN</name>
        <dbReference type="ChEBI" id="CHEBI:58210"/>
    </ligand>
</feature>
<reference evidence="15" key="1">
    <citation type="journal article" date="2022" name="Front. Microbiol.">
        <title>New perspectives on an old grouping: The genomic and phenotypic variability of Oxalobacter formigenes and the implications for calcium oxalate stone prevention.</title>
        <authorList>
            <person name="Chmiel J.A."/>
            <person name="Carr C."/>
            <person name="Stuivenberg G.A."/>
            <person name="Venema R."/>
            <person name="Chanyi R.M."/>
            <person name="Al K.F."/>
            <person name="Giguere D."/>
            <person name="Say H."/>
            <person name="Akouris P.P."/>
            <person name="Dominguez Romero S.A."/>
            <person name="Kwong A."/>
            <person name="Tai V."/>
            <person name="Koval S.F."/>
            <person name="Razvi H."/>
            <person name="Bjazevic J."/>
            <person name="Burton J.P."/>
        </authorList>
    </citation>
    <scope>NUCLEOTIDE SEQUENCE</scope>
    <source>
        <strain evidence="15">WoOx3</strain>
    </source>
</reference>
<feature type="binding site" evidence="13">
    <location>
        <position position="183"/>
    </location>
    <ligand>
        <name>substrate</name>
    </ligand>
</feature>
<feature type="binding site" evidence="13">
    <location>
        <position position="303"/>
    </location>
    <ligand>
        <name>FMN</name>
        <dbReference type="ChEBI" id="CHEBI:58210"/>
    </ligand>
</feature>
<dbReference type="SUPFAM" id="SSF51395">
    <property type="entry name" value="FMN-linked oxidoreductases"/>
    <property type="match status" value="1"/>
</dbReference>
<feature type="binding site" evidence="13">
    <location>
        <begin position="252"/>
        <end position="253"/>
    </location>
    <ligand>
        <name>substrate</name>
    </ligand>
</feature>
<dbReference type="NCBIfam" id="TIGR01036">
    <property type="entry name" value="pyrD_sub2"/>
    <property type="match status" value="1"/>
</dbReference>
<dbReference type="PIRSF" id="PIRSF000164">
    <property type="entry name" value="DHO_oxidase"/>
    <property type="match status" value="1"/>
</dbReference>
<dbReference type="PROSITE" id="PS00911">
    <property type="entry name" value="DHODEHASE_1"/>
    <property type="match status" value="1"/>
</dbReference>
<evidence type="ECO:0000313" key="15">
    <source>
        <dbReference type="EMBL" id="WAW11295.1"/>
    </source>
</evidence>
<dbReference type="EMBL" id="CP098242">
    <property type="protein sequence ID" value="WAW11295.1"/>
    <property type="molecule type" value="Genomic_DNA"/>
</dbReference>
<evidence type="ECO:0000256" key="8">
    <source>
        <dbReference type="ARBA" id="ARBA00022643"/>
    </source>
</evidence>
<evidence type="ECO:0000256" key="13">
    <source>
        <dbReference type="HAMAP-Rule" id="MF_00225"/>
    </source>
</evidence>
<keyword evidence="10 13" id="KW-0560">Oxidoreductase</keyword>
<dbReference type="FunFam" id="3.20.20.70:FF:000028">
    <property type="entry name" value="Dihydroorotate dehydrogenase (quinone)"/>
    <property type="match status" value="1"/>
</dbReference>
<comment type="function">
    <text evidence="1 13">Catalyzes the conversion of dihydroorotate to orotate with quinone as electron acceptor.</text>
</comment>
<keyword evidence="8 13" id="KW-0288">FMN</keyword>
<evidence type="ECO:0000256" key="7">
    <source>
        <dbReference type="ARBA" id="ARBA00022630"/>
    </source>
</evidence>
<dbReference type="PANTHER" id="PTHR48109">
    <property type="entry name" value="DIHYDROOROTATE DEHYDROGENASE (QUINONE), MITOCHONDRIAL-RELATED"/>
    <property type="match status" value="1"/>
</dbReference>
<dbReference type="InterPro" id="IPR012135">
    <property type="entry name" value="Dihydroorotate_DH_1_2"/>
</dbReference>
<keyword evidence="9 13" id="KW-0665">Pyrimidine biosynthesis</keyword>
<keyword evidence="7 13" id="KW-0285">Flavoprotein</keyword>
<dbReference type="InterPro" id="IPR005720">
    <property type="entry name" value="Dihydroorotate_DH_cat"/>
</dbReference>
<dbReference type="InterPro" id="IPR050074">
    <property type="entry name" value="DHO_dehydrogenase"/>
</dbReference>
<comment type="similarity">
    <text evidence="4 13">Belongs to the dihydroorotate dehydrogenase family. Type 2 subfamily.</text>
</comment>
<dbReference type="NCBIfam" id="NF003645">
    <property type="entry name" value="PRK05286.1-2"/>
    <property type="match status" value="1"/>
</dbReference>
<feature type="domain" description="Dihydroorotate dehydrogenase catalytic" evidence="14">
    <location>
        <begin position="50"/>
        <end position="342"/>
    </location>
</feature>
<protein>
    <recommendedName>
        <fullName evidence="13">Dihydroorotate dehydrogenase (quinone)</fullName>
        <ecNumber evidence="13">1.3.5.2</ecNumber>
    </recommendedName>
    <alternativeName>
        <fullName evidence="13">DHOdehase</fullName>
        <shortName evidence="13">DHOD</shortName>
        <shortName evidence="13">DHODase</shortName>
    </alternativeName>
    <alternativeName>
        <fullName evidence="13">Dihydroorotate oxidase</fullName>
    </alternativeName>
</protein>
<comment type="cofactor">
    <cofactor evidence="13">
        <name>FMN</name>
        <dbReference type="ChEBI" id="CHEBI:58210"/>
    </cofactor>
    <text evidence="13">Binds 1 FMN per subunit.</text>
</comment>